<dbReference type="Proteomes" id="UP000789405">
    <property type="component" value="Unassembled WGS sequence"/>
</dbReference>
<keyword evidence="2" id="KW-1185">Reference proteome</keyword>
<comment type="caution">
    <text evidence="1">The sequence shown here is derived from an EMBL/GenBank/DDBJ whole genome shotgun (WGS) entry which is preliminary data.</text>
</comment>
<accession>A0A9N9DXE9</accession>
<evidence type="ECO:0000313" key="2">
    <source>
        <dbReference type="Proteomes" id="UP000789405"/>
    </source>
</evidence>
<name>A0A9N9DXE9_9GLOM</name>
<sequence>SRIVGWVGWVGWTYNNLVEKLEVAIDLLQFGSPLNTEQTNFLFAYSKFSRFSWGNGKSTPLSKELWNNIQVVDPDFDTLAQTSVYYLEFPNPDNPQRNSLYSAC</sequence>
<feature type="non-terminal residue" evidence="1">
    <location>
        <position position="1"/>
    </location>
</feature>
<dbReference type="AlphaFoldDB" id="A0A9N9DXE9"/>
<dbReference type="OrthoDB" id="10528009at2759"/>
<evidence type="ECO:0000313" key="1">
    <source>
        <dbReference type="EMBL" id="CAG8651594.1"/>
    </source>
</evidence>
<gene>
    <name evidence="1" type="ORF">DERYTH_LOCUS10212</name>
</gene>
<organism evidence="1 2">
    <name type="scientific">Dentiscutata erythropus</name>
    <dbReference type="NCBI Taxonomy" id="1348616"/>
    <lineage>
        <taxon>Eukaryota</taxon>
        <taxon>Fungi</taxon>
        <taxon>Fungi incertae sedis</taxon>
        <taxon>Mucoromycota</taxon>
        <taxon>Glomeromycotina</taxon>
        <taxon>Glomeromycetes</taxon>
        <taxon>Diversisporales</taxon>
        <taxon>Gigasporaceae</taxon>
        <taxon>Dentiscutata</taxon>
    </lineage>
</organism>
<protein>
    <submittedName>
        <fullName evidence="1">3889_t:CDS:1</fullName>
    </submittedName>
</protein>
<reference evidence="1" key="1">
    <citation type="submission" date="2021-06" db="EMBL/GenBank/DDBJ databases">
        <authorList>
            <person name="Kallberg Y."/>
            <person name="Tangrot J."/>
            <person name="Rosling A."/>
        </authorList>
    </citation>
    <scope>NUCLEOTIDE SEQUENCE</scope>
    <source>
        <strain evidence="1">MA453B</strain>
    </source>
</reference>
<dbReference type="EMBL" id="CAJVPY010005847">
    <property type="protein sequence ID" value="CAG8651594.1"/>
    <property type="molecule type" value="Genomic_DNA"/>
</dbReference>
<proteinExistence type="predicted"/>